<evidence type="ECO:0000256" key="1">
    <source>
        <dbReference type="ARBA" id="ARBA00005417"/>
    </source>
</evidence>
<evidence type="ECO:0000256" key="5">
    <source>
        <dbReference type="SAM" id="MobiDB-lite"/>
    </source>
</evidence>
<keyword evidence="2" id="KW-0813">Transport</keyword>
<keyword evidence="3" id="KW-0547">Nucleotide-binding</keyword>
<keyword evidence="4 7" id="KW-0067">ATP-binding</keyword>
<proteinExistence type="inferred from homology"/>
<dbReference type="SUPFAM" id="SSF52540">
    <property type="entry name" value="P-loop containing nucleoside triphosphate hydrolases"/>
    <property type="match status" value="1"/>
</dbReference>
<protein>
    <submittedName>
        <fullName evidence="7">ATP-binding cassette domain-containing protein</fullName>
    </submittedName>
</protein>
<dbReference type="InterPro" id="IPR027417">
    <property type="entry name" value="P-loop_NTPase"/>
</dbReference>
<evidence type="ECO:0000256" key="3">
    <source>
        <dbReference type="ARBA" id="ARBA00022741"/>
    </source>
</evidence>
<dbReference type="PROSITE" id="PS00211">
    <property type="entry name" value="ABC_TRANSPORTER_1"/>
    <property type="match status" value="1"/>
</dbReference>
<name>A0A5Q3QK85_9PSEU</name>
<dbReference type="Pfam" id="PF00005">
    <property type="entry name" value="ABC_tran"/>
    <property type="match status" value="1"/>
</dbReference>
<dbReference type="InterPro" id="IPR003439">
    <property type="entry name" value="ABC_transporter-like_ATP-bd"/>
</dbReference>
<evidence type="ECO:0000256" key="4">
    <source>
        <dbReference type="ARBA" id="ARBA00022840"/>
    </source>
</evidence>
<feature type="compositionally biased region" description="Pro residues" evidence="5">
    <location>
        <begin position="317"/>
        <end position="329"/>
    </location>
</feature>
<accession>A0A5Q3QK85</accession>
<dbReference type="GO" id="GO:0005524">
    <property type="term" value="F:ATP binding"/>
    <property type="evidence" value="ECO:0007669"/>
    <property type="project" value="UniProtKB-KW"/>
</dbReference>
<sequence length="347" mass="37001">MHDRSGRIAVHGLSKSFGQVDAVQDLSFTVEPGVVTGFLGPNGSGKTTTLRMILGLVTPTAGHATINGVPFQQLSNPATVVGAVLEAQSFHGSRTARNHLRCYAAAMNVPDEQVERALDLVGLSSAGRRRVGGYSLGMRQRLSLATALLGDPQVLVLDEPSNGLDPEGIAWLRGFLRSFAATGRTVLVSSHLLREMEHTVDDVVIVSQGRCVYNGDLERIRAEQRTRVLVQASDPAALVTALQQRGYRVEYEQDGQLAVYDTDSRTVADLALDSGVALYGMRDEHVDLEQLFFQLTRGQYHAAAPTNGAQWGSPGGPGQPDPYAPPQQPPDQGRPNHGGHAGLGGGA</sequence>
<evidence type="ECO:0000313" key="7">
    <source>
        <dbReference type="EMBL" id="QGK71237.1"/>
    </source>
</evidence>
<keyword evidence="8" id="KW-1185">Reference proteome</keyword>
<dbReference type="PROSITE" id="PS50893">
    <property type="entry name" value="ABC_TRANSPORTER_2"/>
    <property type="match status" value="1"/>
</dbReference>
<feature type="region of interest" description="Disordered" evidence="5">
    <location>
        <begin position="304"/>
        <end position="347"/>
    </location>
</feature>
<organism evidence="7 8">
    <name type="scientific">Allosaccharopolyspora coralli</name>
    <dbReference type="NCBI Taxonomy" id="2665642"/>
    <lineage>
        <taxon>Bacteria</taxon>
        <taxon>Bacillati</taxon>
        <taxon>Actinomycetota</taxon>
        <taxon>Actinomycetes</taxon>
        <taxon>Pseudonocardiales</taxon>
        <taxon>Pseudonocardiaceae</taxon>
        <taxon>Allosaccharopolyspora</taxon>
    </lineage>
</organism>
<dbReference type="EMBL" id="CP045929">
    <property type="protein sequence ID" value="QGK71237.1"/>
    <property type="molecule type" value="Genomic_DNA"/>
</dbReference>
<dbReference type="AlphaFoldDB" id="A0A5Q3QK85"/>
<dbReference type="SMART" id="SM00382">
    <property type="entry name" value="AAA"/>
    <property type="match status" value="1"/>
</dbReference>
<evidence type="ECO:0000259" key="6">
    <source>
        <dbReference type="PROSITE" id="PS50893"/>
    </source>
</evidence>
<dbReference type="PANTHER" id="PTHR43335:SF4">
    <property type="entry name" value="ABC TRANSPORTER, ATP-BINDING PROTEIN"/>
    <property type="match status" value="1"/>
</dbReference>
<dbReference type="InterPro" id="IPR017871">
    <property type="entry name" value="ABC_transporter-like_CS"/>
</dbReference>
<reference evidence="8" key="1">
    <citation type="submission" date="2019-11" db="EMBL/GenBank/DDBJ databases">
        <title>The complete genome sequence of Saccharopolyspora sp. E2A.</title>
        <authorList>
            <person name="Zhang G."/>
        </authorList>
    </citation>
    <scope>NUCLEOTIDE SEQUENCE [LARGE SCALE GENOMIC DNA]</scope>
    <source>
        <strain evidence="8">E2A</strain>
    </source>
</reference>
<dbReference type="GO" id="GO:0016887">
    <property type="term" value="F:ATP hydrolysis activity"/>
    <property type="evidence" value="ECO:0007669"/>
    <property type="project" value="InterPro"/>
</dbReference>
<gene>
    <name evidence="7" type="ORF">GIY23_18445</name>
</gene>
<feature type="domain" description="ABC transporter" evidence="6">
    <location>
        <begin position="8"/>
        <end position="233"/>
    </location>
</feature>
<dbReference type="Proteomes" id="UP000371041">
    <property type="component" value="Chromosome"/>
</dbReference>
<dbReference type="PANTHER" id="PTHR43335">
    <property type="entry name" value="ABC TRANSPORTER, ATP-BINDING PROTEIN"/>
    <property type="match status" value="1"/>
</dbReference>
<evidence type="ECO:0000256" key="2">
    <source>
        <dbReference type="ARBA" id="ARBA00022448"/>
    </source>
</evidence>
<dbReference type="Gene3D" id="3.40.50.300">
    <property type="entry name" value="P-loop containing nucleotide triphosphate hydrolases"/>
    <property type="match status" value="1"/>
</dbReference>
<comment type="similarity">
    <text evidence="1">Belongs to the ABC transporter superfamily.</text>
</comment>
<evidence type="ECO:0000313" key="8">
    <source>
        <dbReference type="Proteomes" id="UP000371041"/>
    </source>
</evidence>
<dbReference type="KEGG" id="sace:GIY23_18445"/>
<dbReference type="CDD" id="cd03268">
    <property type="entry name" value="ABC_BcrA_bacitracin_resist"/>
    <property type="match status" value="1"/>
</dbReference>
<dbReference type="InterPro" id="IPR003593">
    <property type="entry name" value="AAA+_ATPase"/>
</dbReference>
<dbReference type="RefSeq" id="WP_154077813.1">
    <property type="nucleotide sequence ID" value="NZ_CP045929.1"/>
</dbReference>